<sequence>MAAGTVKWFNPAKGFGFIAPESGGNDVFLHISTVERAGLQSLADGQAVTFDLERTRDGRQAATNLALA</sequence>
<evidence type="ECO:0000256" key="3">
    <source>
        <dbReference type="RuleBase" id="RU000408"/>
    </source>
</evidence>
<dbReference type="PRINTS" id="PR00050">
    <property type="entry name" value="COLDSHOCK"/>
</dbReference>
<dbReference type="PANTHER" id="PTHR11544">
    <property type="entry name" value="COLD SHOCK DOMAIN CONTAINING PROTEINS"/>
    <property type="match status" value="1"/>
</dbReference>
<dbReference type="Gene3D" id="2.40.50.140">
    <property type="entry name" value="Nucleic acid-binding proteins"/>
    <property type="match status" value="1"/>
</dbReference>
<dbReference type="Proteomes" id="UP001251085">
    <property type="component" value="Unassembled WGS sequence"/>
</dbReference>
<protein>
    <submittedName>
        <fullName evidence="5">Cold-shock protein</fullName>
    </submittedName>
</protein>
<dbReference type="SMART" id="SM00357">
    <property type="entry name" value="CSP"/>
    <property type="match status" value="1"/>
</dbReference>
<dbReference type="CDD" id="cd04458">
    <property type="entry name" value="CSP_CDS"/>
    <property type="match status" value="1"/>
</dbReference>
<organism evidence="5 6">
    <name type="scientific">Paracoccus broussonetiae</name>
    <dbReference type="NCBI Taxonomy" id="3075834"/>
    <lineage>
        <taxon>Bacteria</taxon>
        <taxon>Pseudomonadati</taxon>
        <taxon>Pseudomonadota</taxon>
        <taxon>Alphaproteobacteria</taxon>
        <taxon>Rhodobacterales</taxon>
        <taxon>Paracoccaceae</taxon>
        <taxon>Paracoccus</taxon>
    </lineage>
</organism>
<comment type="subcellular location">
    <subcellularLocation>
        <location evidence="1 3">Cytoplasm</location>
    </subcellularLocation>
</comment>
<keyword evidence="6" id="KW-1185">Reference proteome</keyword>
<dbReference type="RefSeq" id="WP_311759012.1">
    <property type="nucleotide sequence ID" value="NZ_JAVRQI010000005.1"/>
</dbReference>
<name>A0ABU3ECG2_9RHOB</name>
<dbReference type="PROSITE" id="PS00352">
    <property type="entry name" value="CSD_1"/>
    <property type="match status" value="1"/>
</dbReference>
<dbReference type="PIRSF" id="PIRSF002599">
    <property type="entry name" value="Cold_shock_A"/>
    <property type="match status" value="1"/>
</dbReference>
<evidence type="ECO:0000256" key="1">
    <source>
        <dbReference type="ARBA" id="ARBA00004496"/>
    </source>
</evidence>
<proteinExistence type="predicted"/>
<evidence type="ECO:0000313" key="5">
    <source>
        <dbReference type="EMBL" id="MDT1061917.1"/>
    </source>
</evidence>
<evidence type="ECO:0000313" key="6">
    <source>
        <dbReference type="Proteomes" id="UP001251085"/>
    </source>
</evidence>
<dbReference type="PROSITE" id="PS51857">
    <property type="entry name" value="CSD_2"/>
    <property type="match status" value="1"/>
</dbReference>
<gene>
    <name evidence="5" type="ORF">RM190_08620</name>
</gene>
<dbReference type="InterPro" id="IPR019844">
    <property type="entry name" value="CSD_CS"/>
</dbReference>
<feature type="domain" description="CSD" evidence="4">
    <location>
        <begin position="1"/>
        <end position="67"/>
    </location>
</feature>
<reference evidence="6" key="1">
    <citation type="submission" date="2023-07" db="EMBL/GenBank/DDBJ databases">
        <title>Characterization of two Paracoccaceae strains isolated from Phycosphere and proposal of Xinfangfangia lacusdiani sp. nov.</title>
        <authorList>
            <person name="Deng Y."/>
            <person name="Zhang Y.Q."/>
        </authorList>
    </citation>
    <scope>NUCLEOTIDE SEQUENCE [LARGE SCALE GENOMIC DNA]</scope>
    <source>
        <strain evidence="6">CPCC 101403</strain>
    </source>
</reference>
<dbReference type="InterPro" id="IPR012156">
    <property type="entry name" value="Cold_shock_CspA"/>
</dbReference>
<dbReference type="InterPro" id="IPR012340">
    <property type="entry name" value="NA-bd_OB-fold"/>
</dbReference>
<accession>A0ABU3ECG2</accession>
<evidence type="ECO:0000259" key="4">
    <source>
        <dbReference type="PROSITE" id="PS51857"/>
    </source>
</evidence>
<keyword evidence="2" id="KW-0963">Cytoplasm</keyword>
<dbReference type="InterPro" id="IPR050181">
    <property type="entry name" value="Cold_shock_domain"/>
</dbReference>
<dbReference type="EMBL" id="JAVRQI010000005">
    <property type="protein sequence ID" value="MDT1061917.1"/>
    <property type="molecule type" value="Genomic_DNA"/>
</dbReference>
<dbReference type="InterPro" id="IPR011129">
    <property type="entry name" value="CSD"/>
</dbReference>
<dbReference type="SUPFAM" id="SSF50249">
    <property type="entry name" value="Nucleic acid-binding proteins"/>
    <property type="match status" value="1"/>
</dbReference>
<dbReference type="Pfam" id="PF00313">
    <property type="entry name" value="CSD"/>
    <property type="match status" value="1"/>
</dbReference>
<evidence type="ECO:0000256" key="2">
    <source>
        <dbReference type="ARBA" id="ARBA00022490"/>
    </source>
</evidence>
<dbReference type="InterPro" id="IPR002059">
    <property type="entry name" value="CSP_DNA-bd"/>
</dbReference>
<comment type="caution">
    <text evidence="5">The sequence shown here is derived from an EMBL/GenBank/DDBJ whole genome shotgun (WGS) entry which is preliminary data.</text>
</comment>